<evidence type="ECO:0000313" key="2">
    <source>
        <dbReference type="Proteomes" id="UP000822688"/>
    </source>
</evidence>
<reference evidence="1" key="1">
    <citation type="submission" date="2020-06" db="EMBL/GenBank/DDBJ databases">
        <title>WGS assembly of Ceratodon purpureus strain R40.</title>
        <authorList>
            <person name="Carey S.B."/>
            <person name="Jenkins J."/>
            <person name="Shu S."/>
            <person name="Lovell J.T."/>
            <person name="Sreedasyam A."/>
            <person name="Maumus F."/>
            <person name="Tiley G.P."/>
            <person name="Fernandez-Pozo N."/>
            <person name="Barry K."/>
            <person name="Chen C."/>
            <person name="Wang M."/>
            <person name="Lipzen A."/>
            <person name="Daum C."/>
            <person name="Saski C.A."/>
            <person name="Payton A.C."/>
            <person name="Mcbreen J.C."/>
            <person name="Conrad R.E."/>
            <person name="Kollar L.M."/>
            <person name="Olsson S."/>
            <person name="Huttunen S."/>
            <person name="Landis J.B."/>
            <person name="Wickett N.J."/>
            <person name="Johnson M.G."/>
            <person name="Rensing S.A."/>
            <person name="Grimwood J."/>
            <person name="Schmutz J."/>
            <person name="Mcdaniel S.F."/>
        </authorList>
    </citation>
    <scope>NUCLEOTIDE SEQUENCE</scope>
    <source>
        <strain evidence="1">R40</strain>
    </source>
</reference>
<dbReference type="Proteomes" id="UP000822688">
    <property type="component" value="Chromosome 1"/>
</dbReference>
<evidence type="ECO:0000313" key="1">
    <source>
        <dbReference type="EMBL" id="KAG0591144.1"/>
    </source>
</evidence>
<sequence length="84" mass="9762">MRTYFRSARVRNPEHNAFFQETTFKSLLEVDCSMNTEHLFVVSRCYVSIHCNLNIIWFGGGHMYGNPAGALSDGHFRVFLLKKF</sequence>
<gene>
    <name evidence="1" type="ORF">KC19_1G153300</name>
</gene>
<protein>
    <submittedName>
        <fullName evidence="1">Uncharacterized protein</fullName>
    </submittedName>
</protein>
<comment type="caution">
    <text evidence="1">The sequence shown here is derived from an EMBL/GenBank/DDBJ whole genome shotgun (WGS) entry which is preliminary data.</text>
</comment>
<accession>A0A8T0J5H8</accession>
<name>A0A8T0J5H8_CERPU</name>
<organism evidence="1 2">
    <name type="scientific">Ceratodon purpureus</name>
    <name type="common">Fire moss</name>
    <name type="synonym">Dicranum purpureum</name>
    <dbReference type="NCBI Taxonomy" id="3225"/>
    <lineage>
        <taxon>Eukaryota</taxon>
        <taxon>Viridiplantae</taxon>
        <taxon>Streptophyta</taxon>
        <taxon>Embryophyta</taxon>
        <taxon>Bryophyta</taxon>
        <taxon>Bryophytina</taxon>
        <taxon>Bryopsida</taxon>
        <taxon>Dicranidae</taxon>
        <taxon>Pseudoditrichales</taxon>
        <taxon>Ditrichaceae</taxon>
        <taxon>Ceratodon</taxon>
    </lineage>
</organism>
<keyword evidence="2" id="KW-1185">Reference proteome</keyword>
<proteinExistence type="predicted"/>
<dbReference type="AlphaFoldDB" id="A0A8T0J5H8"/>
<dbReference type="EMBL" id="CM026421">
    <property type="protein sequence ID" value="KAG0591144.1"/>
    <property type="molecule type" value="Genomic_DNA"/>
</dbReference>